<evidence type="ECO:0000313" key="2">
    <source>
        <dbReference type="Proteomes" id="UP001178461"/>
    </source>
</evidence>
<sequence length="146" mass="16380">MLASNAHHLSRDSRISPSAQTVPFYPPKVWVGESATGRILKMGHSEDEDAQTSMNYRRITGGHFVIHAKALFKCYIQCVAKRAAASASRAPKRRSRGDSRACSELPPATPVSLNWSRLRCQIKHQRVKKPYPGMKIFIALRTLSFM</sequence>
<reference evidence="1" key="1">
    <citation type="submission" date="2022-12" db="EMBL/GenBank/DDBJ databases">
        <authorList>
            <person name="Alioto T."/>
            <person name="Alioto T."/>
            <person name="Gomez Garrido J."/>
        </authorList>
    </citation>
    <scope>NUCLEOTIDE SEQUENCE</scope>
</reference>
<organism evidence="1 2">
    <name type="scientific">Podarcis lilfordi</name>
    <name type="common">Lilford's wall lizard</name>
    <dbReference type="NCBI Taxonomy" id="74358"/>
    <lineage>
        <taxon>Eukaryota</taxon>
        <taxon>Metazoa</taxon>
        <taxon>Chordata</taxon>
        <taxon>Craniata</taxon>
        <taxon>Vertebrata</taxon>
        <taxon>Euteleostomi</taxon>
        <taxon>Lepidosauria</taxon>
        <taxon>Squamata</taxon>
        <taxon>Bifurcata</taxon>
        <taxon>Unidentata</taxon>
        <taxon>Episquamata</taxon>
        <taxon>Laterata</taxon>
        <taxon>Lacertibaenia</taxon>
        <taxon>Lacertidae</taxon>
        <taxon>Podarcis</taxon>
    </lineage>
</organism>
<proteinExistence type="predicted"/>
<dbReference type="Proteomes" id="UP001178461">
    <property type="component" value="Chromosome 3"/>
</dbReference>
<keyword evidence="2" id="KW-1185">Reference proteome</keyword>
<dbReference type="EMBL" id="OX395128">
    <property type="protein sequence ID" value="CAI5770277.1"/>
    <property type="molecule type" value="Genomic_DNA"/>
</dbReference>
<name>A0AA35K3P8_9SAUR</name>
<gene>
    <name evidence="1" type="ORF">PODLI_1B037029</name>
</gene>
<dbReference type="AlphaFoldDB" id="A0AA35K3P8"/>
<accession>A0AA35K3P8</accession>
<protein>
    <submittedName>
        <fullName evidence="1">Uncharacterized protein</fullName>
    </submittedName>
</protein>
<evidence type="ECO:0000313" key="1">
    <source>
        <dbReference type="EMBL" id="CAI5770277.1"/>
    </source>
</evidence>